<proteinExistence type="predicted"/>
<dbReference type="GO" id="GO:0000902">
    <property type="term" value="P:cell morphogenesis"/>
    <property type="evidence" value="ECO:0000318"/>
    <property type="project" value="GO_Central"/>
</dbReference>
<dbReference type="VEuPathDB" id="TrichDB:TVAGG3_0964010"/>
<dbReference type="EMBL" id="DS113710">
    <property type="protein sequence ID" value="EAX97561.1"/>
    <property type="molecule type" value="Genomic_DNA"/>
</dbReference>
<dbReference type="GO" id="GO:0005938">
    <property type="term" value="C:cell cortex"/>
    <property type="evidence" value="ECO:0000318"/>
    <property type="project" value="GO_Central"/>
</dbReference>
<dbReference type="PANTHER" id="PTHR12295:SF30">
    <property type="entry name" value="PROTEIN FURRY"/>
    <property type="match status" value="1"/>
</dbReference>
<dbReference type="GO" id="GO:0030427">
    <property type="term" value="C:site of polarized growth"/>
    <property type="evidence" value="ECO:0000318"/>
    <property type="project" value="GO_Central"/>
</dbReference>
<name>A2FC15_TRIV3</name>
<reference evidence="1" key="2">
    <citation type="journal article" date="2007" name="Science">
        <title>Draft genome sequence of the sexually transmitted pathogen Trichomonas vaginalis.</title>
        <authorList>
            <person name="Carlton J.M."/>
            <person name="Hirt R.P."/>
            <person name="Silva J.C."/>
            <person name="Delcher A.L."/>
            <person name="Schatz M."/>
            <person name="Zhao Q."/>
            <person name="Wortman J.R."/>
            <person name="Bidwell S.L."/>
            <person name="Alsmark U.C.M."/>
            <person name="Besteiro S."/>
            <person name="Sicheritz-Ponten T."/>
            <person name="Noel C.J."/>
            <person name="Dacks J.B."/>
            <person name="Foster P.G."/>
            <person name="Simillion C."/>
            <person name="Van de Peer Y."/>
            <person name="Miranda-Saavedra D."/>
            <person name="Barton G.J."/>
            <person name="Westrop G.D."/>
            <person name="Mueller S."/>
            <person name="Dessi D."/>
            <person name="Fiori P.L."/>
            <person name="Ren Q."/>
            <person name="Paulsen I."/>
            <person name="Zhang H."/>
            <person name="Bastida-Corcuera F.D."/>
            <person name="Simoes-Barbosa A."/>
            <person name="Brown M.T."/>
            <person name="Hayes R.D."/>
            <person name="Mukherjee M."/>
            <person name="Okumura C.Y."/>
            <person name="Schneider R."/>
            <person name="Smith A.J."/>
            <person name="Vanacova S."/>
            <person name="Villalvazo M."/>
            <person name="Haas B.J."/>
            <person name="Pertea M."/>
            <person name="Feldblyum T.V."/>
            <person name="Utterback T.R."/>
            <person name="Shu C.L."/>
            <person name="Osoegawa K."/>
            <person name="de Jong P.J."/>
            <person name="Hrdy I."/>
            <person name="Horvathova L."/>
            <person name="Zubacova Z."/>
            <person name="Dolezal P."/>
            <person name="Malik S.B."/>
            <person name="Logsdon J.M. Jr."/>
            <person name="Henze K."/>
            <person name="Gupta A."/>
            <person name="Wang C.C."/>
            <person name="Dunne R.L."/>
            <person name="Upcroft J.A."/>
            <person name="Upcroft P."/>
            <person name="White O."/>
            <person name="Salzberg S.L."/>
            <person name="Tang P."/>
            <person name="Chiu C.-H."/>
            <person name="Lee Y.-S."/>
            <person name="Embley T.M."/>
            <person name="Coombs G.H."/>
            <person name="Mottram J.C."/>
            <person name="Tachezy J."/>
            <person name="Fraser-Liggett C.M."/>
            <person name="Johnson P.J."/>
        </authorList>
    </citation>
    <scope>NUCLEOTIDE SEQUENCE [LARGE SCALE GENOMIC DNA]</scope>
    <source>
        <strain evidence="1">G3</strain>
    </source>
</reference>
<keyword evidence="2" id="KW-1185">Reference proteome</keyword>
<dbReference type="InterPro" id="IPR039867">
    <property type="entry name" value="Furry/Tao3/Mor2"/>
</dbReference>
<evidence type="ECO:0000313" key="2">
    <source>
        <dbReference type="Proteomes" id="UP000001542"/>
    </source>
</evidence>
<dbReference type="RefSeq" id="XP_001310491.1">
    <property type="nucleotide sequence ID" value="XM_001310490.1"/>
</dbReference>
<accession>A2FC15</accession>
<dbReference type="VEuPathDB" id="TrichDB:TVAG_006920"/>
<reference evidence="1" key="1">
    <citation type="submission" date="2006-10" db="EMBL/GenBank/DDBJ databases">
        <authorList>
            <person name="Amadeo P."/>
            <person name="Zhao Q."/>
            <person name="Wortman J."/>
            <person name="Fraser-Liggett C."/>
            <person name="Carlton J."/>
        </authorList>
    </citation>
    <scope>NUCLEOTIDE SEQUENCE</scope>
    <source>
        <strain evidence="1">G3</strain>
    </source>
</reference>
<sequence length="1859" mass="208845">MKSTKSILQAYIDNSLLSTTMSMICQEMVSRFPEELNYSTFEKFLTEFWVRDYGLKKYITQIVGISANAFIDTFKLLEIAFPKIHLTDSQDDESVSGHPLLSRLPDEHSKTIWGKLAVNTLIEIVEAMFLSIRLESGNNISDEEKKFMCNQMFSFIDAVRNDANQRFDLIPCKIYAHCLSVLSELRGPGITKEFVTRMSLLLTFSPIEVELFFILFSEIIISEMNNFNSKVLEGYIEAIVKYYKKKEVPPTTIEAMFQCLTNFIGQVLVHNSSLSNSDFIYKANNFTKTYTGQKGYLGYGHQFHAMLYNFSTHKKMAQTFVDYGKKYVDPIIGDVSGGFSAIIQLQQFINGLNYATPYGLQQGVNFSWTLNNKRTDNAFIEYAVKAVLDHHGSFKFAQQELSKFIIQIAVITDKEFINKLNNFLMNPFFVENIEGVCIAIHSLISKDSKYKGDKTEITKMLARQCPSILSTLIENSSVNTNQLYMWQSSLSLCKEYNVGADSVVSKILDSSHPIAFSLQPTKTITQQLNRWQKALHIMNKPEVFTVNDSNLPFTTSDGSVDEALLQLTLIMPELPYESIPVKAMVAGLTSVSPRNAIAIILALEIIAYKYNQFADIINIVFENMIASQNGCSNLGLFITIVLVNHLIEMSFESDIRLTDDTITNVNYIYITGLCASSYAIRSVTLKACKYVLDIKNRSSYNYNILYELIQNNEDRINYDALVTIQNSLDPTLEPDLPEITFNDVITSAYGFIYMFHLAQIAHLLVKGISTESRCGLHLILTRIIKGNLVNGADACLSRNATLIITNSITPDILEKNNLATLMIILHRFSRTREENYASQHGALFSTIALGSCTDILGLNTKDPWSLYSISFAAMRVTSSEEFKQIKEEESKYFPFLLDILDKISNHIYTINFIDTTGNINLKKFDTMPHLNGFISNVLITLRHIAQLYYTNHATNLPGPFELESFLDSNVFQKDKWPPWVCQMLPTPFEQLATDTLSDMTKMLIPDKQLMSVYVSTAKKFSPSILASFLYHDISQLPMYIDESCHPKRQMQSVTYFQAIALMFKPFTSVAQWKKNIMENGQTDSYPELSEAILQKTGSLLAIALAYLANTEVPREVHLRALSLFANVSLGTLAMLVKPKEVNEVLDALDSIKSIISSRHSQLSGGAVCMLSTTLSTTHVFATEQFVSTMFKFIMKWPRIPALSQLISPWIASVSVSPRSQVLKAGDPTFYAFTPLSFIDAVVALPSSPSTFTIVSKIISNQERFTQDILTVLFYRMLFSDASSGEMEQRSAMLHALINTWPERTVDLIGDCLGISGYHYFSKHADDQREFSYIEVIETLLSVLSNVTNILPFHKARILAFILINIDIYTESAAPLIVRFAPNFVQTGEFMEQLIGDIKEVFGLECLRWACCCSDLSLATRGALFYGKTLTPVTTEGILSLTRSLGMAVNMLHEAPTAEDSVTAQNYIEVVTETLSSAVNKLLSNSKPDSALSDLFWLAAMLLQCTEALNIIDHLLKIISALLNDEKTMKEAAITIPSSFNGFISLLARSTFTKTSVTLLVDLLTRLSKYPRLAGDKGALQLALLVPPLEELFPLDDKLFFAELASHMGSDSLDLQKCLTQLASMRSAGAHTQRMKVIEDATKRLNVEAIADVIDIFDQVKIALRRYRYDPVYLACITVANNAKNIKGCHIENIAREAAEDDNPENAPTKNSLLQTINTKGVGIAEKEKEKGNSVPKYVEVQIPERSITSYSFETPESFPPLFAYKPSDAPKGSKFLADTGVSKKSQQLFDNMPLEPFENLDKLIKNMNEYAPELLITGRYDVQYDGAIFVNQFTNYKHNAAEDNTTDGKYFTSVFNLKL</sequence>
<gene>
    <name evidence="1" type="ORF">TVAG_006920</name>
</gene>
<dbReference type="PANTHER" id="PTHR12295">
    <property type="entry name" value="FURRY-RELATED"/>
    <property type="match status" value="1"/>
</dbReference>
<dbReference type="KEGG" id="tva:4755347"/>
<protein>
    <submittedName>
        <fullName evidence="1">Uncharacterized protein</fullName>
    </submittedName>
</protein>
<organism evidence="1 2">
    <name type="scientific">Trichomonas vaginalis (strain ATCC PRA-98 / G3)</name>
    <dbReference type="NCBI Taxonomy" id="412133"/>
    <lineage>
        <taxon>Eukaryota</taxon>
        <taxon>Metamonada</taxon>
        <taxon>Parabasalia</taxon>
        <taxon>Trichomonadida</taxon>
        <taxon>Trichomonadidae</taxon>
        <taxon>Trichomonas</taxon>
    </lineage>
</organism>
<evidence type="ECO:0000313" key="1">
    <source>
        <dbReference type="EMBL" id="EAX97561.1"/>
    </source>
</evidence>
<dbReference type="Proteomes" id="UP000001542">
    <property type="component" value="Unassembled WGS sequence"/>
</dbReference>
<dbReference type="InParanoid" id="A2FC15"/>